<evidence type="ECO:0000313" key="2">
    <source>
        <dbReference type="EMBL" id="KAJ8104356.1"/>
    </source>
</evidence>
<dbReference type="AlphaFoldDB" id="A0AAD7QZI2"/>
<reference evidence="2" key="1">
    <citation type="submission" date="2023-03" db="EMBL/GenBank/DDBJ databases">
        <title>Near-Complete genome sequence of Lipomyces tetrasporous NRRL Y-64009, an oleaginous yeast capable of growing on lignocellulosic hydrolysates.</title>
        <authorList>
            <consortium name="Lawrence Berkeley National Laboratory"/>
            <person name="Jagtap S.S."/>
            <person name="Liu J.-J."/>
            <person name="Walukiewicz H.E."/>
            <person name="Pangilinan J."/>
            <person name="Lipzen A."/>
            <person name="Ahrendt S."/>
            <person name="Koriabine M."/>
            <person name="Cobaugh K."/>
            <person name="Salamov A."/>
            <person name="Yoshinaga Y."/>
            <person name="Ng V."/>
            <person name="Daum C."/>
            <person name="Grigoriev I.V."/>
            <person name="Slininger P.J."/>
            <person name="Dien B.S."/>
            <person name="Jin Y.-S."/>
            <person name="Rao C.V."/>
        </authorList>
    </citation>
    <scope>NUCLEOTIDE SEQUENCE</scope>
    <source>
        <strain evidence="2">NRRL Y-64009</strain>
    </source>
</reference>
<dbReference type="EMBL" id="JARPMG010000001">
    <property type="protein sequence ID" value="KAJ8104356.1"/>
    <property type="molecule type" value="Genomic_DNA"/>
</dbReference>
<dbReference type="GO" id="GO:0010181">
    <property type="term" value="F:FMN binding"/>
    <property type="evidence" value="ECO:0007669"/>
    <property type="project" value="TreeGrafter"/>
</dbReference>
<gene>
    <name evidence="2" type="ORF">POJ06DRAFT_244302</name>
</gene>
<dbReference type="Gene3D" id="3.40.50.360">
    <property type="match status" value="1"/>
</dbReference>
<dbReference type="RefSeq" id="XP_056047806.1">
    <property type="nucleotide sequence ID" value="XM_056186485.1"/>
</dbReference>
<organism evidence="2 3">
    <name type="scientific">Lipomyces tetrasporus</name>
    <dbReference type="NCBI Taxonomy" id="54092"/>
    <lineage>
        <taxon>Eukaryota</taxon>
        <taxon>Fungi</taxon>
        <taxon>Dikarya</taxon>
        <taxon>Ascomycota</taxon>
        <taxon>Saccharomycotina</taxon>
        <taxon>Lipomycetes</taxon>
        <taxon>Lipomycetales</taxon>
        <taxon>Lipomycetaceae</taxon>
        <taxon>Lipomyces</taxon>
    </lineage>
</organism>
<dbReference type="Pfam" id="PF03358">
    <property type="entry name" value="FMN_red"/>
    <property type="match status" value="1"/>
</dbReference>
<dbReference type="GeneID" id="80881651"/>
<dbReference type="PANTHER" id="PTHR30543">
    <property type="entry name" value="CHROMATE REDUCTASE"/>
    <property type="match status" value="1"/>
</dbReference>
<name>A0AAD7QZI2_9ASCO</name>
<dbReference type="InterPro" id="IPR029039">
    <property type="entry name" value="Flavoprotein-like_sf"/>
</dbReference>
<protein>
    <submittedName>
        <fullName evidence="2">NADPH-dependent FMN reductase-domain-containing protein</fullName>
    </submittedName>
</protein>
<dbReference type="GO" id="GO:0016491">
    <property type="term" value="F:oxidoreductase activity"/>
    <property type="evidence" value="ECO:0007669"/>
    <property type="project" value="InterPro"/>
</dbReference>
<proteinExistence type="predicted"/>
<dbReference type="InterPro" id="IPR005025">
    <property type="entry name" value="FMN_Rdtase-like_dom"/>
</dbReference>
<sequence length="190" mass="20754">MAVRPLVYIIVSSTRVTRVGPAVAKWIYINAKAAFPSLEFKIIDIMNYDLPLHSLEPHIPMTGIYTQPGTLEWSSTILQASAFLFVTPIYNGSFPAAIKNALDYLKKEWHDKPAGIVSYSNRGGDRAAVALASVLSGSLRMRLVSPPYACLKSSSVLDNGSSKTEGPEVEESWDLVKEVISGIVKQLGEK</sequence>
<dbReference type="InterPro" id="IPR050712">
    <property type="entry name" value="NAD(P)H-dep_reductase"/>
</dbReference>
<dbReference type="SUPFAM" id="SSF52218">
    <property type="entry name" value="Flavoproteins"/>
    <property type="match status" value="1"/>
</dbReference>
<dbReference type="PANTHER" id="PTHR30543:SF21">
    <property type="entry name" value="NAD(P)H-DEPENDENT FMN REDUCTASE LOT6"/>
    <property type="match status" value="1"/>
</dbReference>
<keyword evidence="3" id="KW-1185">Reference proteome</keyword>
<accession>A0AAD7QZI2</accession>
<evidence type="ECO:0000259" key="1">
    <source>
        <dbReference type="Pfam" id="PF03358"/>
    </source>
</evidence>
<dbReference type="Proteomes" id="UP001217417">
    <property type="component" value="Unassembled WGS sequence"/>
</dbReference>
<dbReference type="GO" id="GO:0005829">
    <property type="term" value="C:cytosol"/>
    <property type="evidence" value="ECO:0007669"/>
    <property type="project" value="TreeGrafter"/>
</dbReference>
<feature type="domain" description="NADPH-dependent FMN reductase-like" evidence="1">
    <location>
        <begin position="7"/>
        <end position="149"/>
    </location>
</feature>
<evidence type="ECO:0000313" key="3">
    <source>
        <dbReference type="Proteomes" id="UP001217417"/>
    </source>
</evidence>
<comment type="caution">
    <text evidence="2">The sequence shown here is derived from an EMBL/GenBank/DDBJ whole genome shotgun (WGS) entry which is preliminary data.</text>
</comment>